<keyword evidence="5" id="KW-0479">Metal-binding</keyword>
<dbReference type="PRINTS" id="PR00068">
    <property type="entry name" value="CUZNDISMTASE"/>
</dbReference>
<dbReference type="InterPro" id="IPR036423">
    <property type="entry name" value="SOD-like_Cu/Zn_dom_sf"/>
</dbReference>
<dbReference type="CDD" id="cd00305">
    <property type="entry name" value="Cu-Zn_Superoxide_Dismutase"/>
    <property type="match status" value="1"/>
</dbReference>
<dbReference type="GO" id="GO:0004784">
    <property type="term" value="F:superoxide dismutase activity"/>
    <property type="evidence" value="ECO:0007669"/>
    <property type="project" value="UniProtKB-EC"/>
</dbReference>
<evidence type="ECO:0000256" key="10">
    <source>
        <dbReference type="ARBA" id="ARBA00023157"/>
    </source>
</evidence>
<evidence type="ECO:0000256" key="11">
    <source>
        <dbReference type="ARBA" id="ARBA00049204"/>
    </source>
</evidence>
<comment type="catalytic activity">
    <reaction evidence="11">
        <text>2 superoxide + 2 H(+) = H2O2 + O2</text>
        <dbReference type="Rhea" id="RHEA:20696"/>
        <dbReference type="ChEBI" id="CHEBI:15378"/>
        <dbReference type="ChEBI" id="CHEBI:15379"/>
        <dbReference type="ChEBI" id="CHEBI:16240"/>
        <dbReference type="ChEBI" id="CHEBI:18421"/>
        <dbReference type="EC" id="1.15.1.1"/>
    </reaction>
</comment>
<evidence type="ECO:0000256" key="8">
    <source>
        <dbReference type="ARBA" id="ARBA00023002"/>
    </source>
</evidence>
<dbReference type="GO" id="GO:0005507">
    <property type="term" value="F:copper ion binding"/>
    <property type="evidence" value="ECO:0007669"/>
    <property type="project" value="InterPro"/>
</dbReference>
<dbReference type="AlphaFoldDB" id="A0A1B1X404"/>
<dbReference type="InterPro" id="IPR018152">
    <property type="entry name" value="SOD_Cu/Zn_BS"/>
</dbReference>
<dbReference type="InterPro" id="IPR024134">
    <property type="entry name" value="SOD_Cu/Zn_/chaperone"/>
</dbReference>
<proteinExistence type="evidence at transcript level"/>
<keyword evidence="13" id="KW-0732">Signal</keyword>
<organism evidence="15">
    <name type="scientific">Radopholus similis</name>
    <name type="common">Burrowing nematode worm</name>
    <name type="synonym">Tylenchus similis</name>
    <dbReference type="NCBI Taxonomy" id="46012"/>
    <lineage>
        <taxon>Eukaryota</taxon>
        <taxon>Metazoa</taxon>
        <taxon>Ecdysozoa</taxon>
        <taxon>Nematoda</taxon>
        <taxon>Chromadorea</taxon>
        <taxon>Rhabditida</taxon>
        <taxon>Tylenchina</taxon>
        <taxon>Tylenchomorpha</taxon>
        <taxon>Tylenchoidea</taxon>
        <taxon>Pratylenchidae</taxon>
        <taxon>Radopholinae</taxon>
        <taxon>Radopholus</taxon>
    </lineage>
</organism>
<comment type="cofactor">
    <cofactor evidence="1">
        <name>Cu cation</name>
        <dbReference type="ChEBI" id="CHEBI:23378"/>
    </cofactor>
</comment>
<evidence type="ECO:0000256" key="4">
    <source>
        <dbReference type="ARBA" id="ARBA00012682"/>
    </source>
</evidence>
<dbReference type="Pfam" id="PF00080">
    <property type="entry name" value="Sod_Cu"/>
    <property type="match status" value="1"/>
</dbReference>
<evidence type="ECO:0000256" key="6">
    <source>
        <dbReference type="ARBA" id="ARBA00022833"/>
    </source>
</evidence>
<keyword evidence="7" id="KW-0049">Antioxidant</keyword>
<evidence type="ECO:0000256" key="5">
    <source>
        <dbReference type="ARBA" id="ARBA00022723"/>
    </source>
</evidence>
<reference evidence="15" key="1">
    <citation type="submission" date="2015-10" db="EMBL/GenBank/DDBJ databases">
        <title>Identification and sequencing of novel target genes in burrowing nematode- Radopholus similis.</title>
        <authorList>
            <person name="Babu R.O."/>
            <person name="Eapen S.J."/>
            <person name="B K.P."/>
        </authorList>
    </citation>
    <scope>NUCLEOTIDE SEQUENCE</scope>
    <source>
        <strain evidence="15">R01</strain>
    </source>
</reference>
<keyword evidence="6" id="KW-0862">Zinc</keyword>
<dbReference type="Gene3D" id="2.60.40.200">
    <property type="entry name" value="Superoxide dismutase, copper/zinc binding domain"/>
    <property type="match status" value="1"/>
</dbReference>
<keyword evidence="9" id="KW-0186">Copper</keyword>
<evidence type="ECO:0000256" key="2">
    <source>
        <dbReference type="ARBA" id="ARBA00001947"/>
    </source>
</evidence>
<evidence type="ECO:0000259" key="14">
    <source>
        <dbReference type="Pfam" id="PF00080"/>
    </source>
</evidence>
<dbReference type="PROSITE" id="PS00087">
    <property type="entry name" value="SOD_CU_ZN_1"/>
    <property type="match status" value="1"/>
</dbReference>
<evidence type="ECO:0000256" key="1">
    <source>
        <dbReference type="ARBA" id="ARBA00001935"/>
    </source>
</evidence>
<dbReference type="PANTHER" id="PTHR10003">
    <property type="entry name" value="SUPEROXIDE DISMUTASE CU-ZN -RELATED"/>
    <property type="match status" value="1"/>
</dbReference>
<feature type="signal peptide" evidence="13">
    <location>
        <begin position="1"/>
        <end position="31"/>
    </location>
</feature>
<dbReference type="SUPFAM" id="SSF49329">
    <property type="entry name" value="Cu,Zn superoxide dismutase-like"/>
    <property type="match status" value="1"/>
</dbReference>
<evidence type="ECO:0000256" key="7">
    <source>
        <dbReference type="ARBA" id="ARBA00022862"/>
    </source>
</evidence>
<keyword evidence="8" id="KW-0560">Oxidoreductase</keyword>
<evidence type="ECO:0000313" key="15">
    <source>
        <dbReference type="EMBL" id="ANW72267.1"/>
    </source>
</evidence>
<feature type="chain" id="PRO_5008532320" description="superoxide dismutase" evidence="13">
    <location>
        <begin position="32"/>
        <end position="184"/>
    </location>
</feature>
<keyword evidence="10" id="KW-1015">Disulfide bond</keyword>
<feature type="region of interest" description="Disordered" evidence="12">
    <location>
        <begin position="162"/>
        <end position="184"/>
    </location>
</feature>
<evidence type="ECO:0000256" key="3">
    <source>
        <dbReference type="ARBA" id="ARBA00010457"/>
    </source>
</evidence>
<evidence type="ECO:0000256" key="13">
    <source>
        <dbReference type="SAM" id="SignalP"/>
    </source>
</evidence>
<feature type="domain" description="Superoxide dismutase copper/zinc binding" evidence="14">
    <location>
        <begin position="57"/>
        <end position="184"/>
    </location>
</feature>
<protein>
    <recommendedName>
        <fullName evidence="4">superoxide dismutase</fullName>
        <ecNumber evidence="4">1.15.1.1</ecNumber>
    </recommendedName>
</protein>
<dbReference type="EMBL" id="KT948900">
    <property type="protein sequence ID" value="ANW72267.1"/>
    <property type="molecule type" value="mRNA"/>
</dbReference>
<name>A0A1B1X404_RADSI</name>
<comment type="cofactor">
    <cofactor evidence="2">
        <name>Zn(2+)</name>
        <dbReference type="ChEBI" id="CHEBI:29105"/>
    </cofactor>
</comment>
<feature type="compositionally biased region" description="Basic and acidic residues" evidence="12">
    <location>
        <begin position="162"/>
        <end position="176"/>
    </location>
</feature>
<accession>A0A1B1X404</accession>
<dbReference type="InterPro" id="IPR001424">
    <property type="entry name" value="SOD_Cu_Zn_dom"/>
</dbReference>
<feature type="non-terminal residue" evidence="15">
    <location>
        <position position="184"/>
    </location>
</feature>
<evidence type="ECO:0000256" key="9">
    <source>
        <dbReference type="ARBA" id="ARBA00023008"/>
    </source>
</evidence>
<dbReference type="EC" id="1.15.1.1" evidence="4"/>
<dbReference type="FunFam" id="2.60.40.200:FF:000003">
    <property type="entry name" value="Superoxide dismutase [Cu-Zn], chloroplastic"/>
    <property type="match status" value="1"/>
</dbReference>
<feature type="non-terminal residue" evidence="15">
    <location>
        <position position="1"/>
    </location>
</feature>
<comment type="similarity">
    <text evidence="3">Belongs to the Cu-Zn superoxide dismutase family.</text>
</comment>
<evidence type="ECO:0000256" key="12">
    <source>
        <dbReference type="SAM" id="MobiDB-lite"/>
    </source>
</evidence>
<sequence>IINTHSLVNMRRMLLGPLCLPLLLNCALVRPQFVHQARAYVYRAVQSPDAEPLQPMGVVDFRMTGWWHVQVNGTLGGLTPGQHGFHVHEFGDLSANCTAAGAHFNPHRKTHGAPESHNRHVGDLGNVVADANGIVVVHLRDSQLALNGANSIIGRALVVHEKPDDLGRGGDEESKRTGHAGKRL</sequence>